<reference evidence="1" key="1">
    <citation type="journal article" date="2014" name="Front. Microbiol.">
        <title>High frequency of phylogenetically diverse reductive dehalogenase-homologous genes in deep subseafloor sedimentary metagenomes.</title>
        <authorList>
            <person name="Kawai M."/>
            <person name="Futagami T."/>
            <person name="Toyoda A."/>
            <person name="Takaki Y."/>
            <person name="Nishi S."/>
            <person name="Hori S."/>
            <person name="Arai W."/>
            <person name="Tsubouchi T."/>
            <person name="Morono Y."/>
            <person name="Uchiyama I."/>
            <person name="Ito T."/>
            <person name="Fujiyama A."/>
            <person name="Inagaki F."/>
            <person name="Takami H."/>
        </authorList>
    </citation>
    <scope>NUCLEOTIDE SEQUENCE</scope>
    <source>
        <strain evidence="1">Expedition CK06-06</strain>
    </source>
</reference>
<sequence>GILSILKSMAQAKTELPEFRDYARRKYPELDEDIITMIEDILGHPQG</sequence>
<dbReference type="EMBL" id="BARU01039970">
    <property type="protein sequence ID" value="GAH86869.1"/>
    <property type="molecule type" value="Genomic_DNA"/>
</dbReference>
<proteinExistence type="predicted"/>
<feature type="non-terminal residue" evidence="1">
    <location>
        <position position="1"/>
    </location>
</feature>
<comment type="caution">
    <text evidence="1">The sequence shown here is derived from an EMBL/GenBank/DDBJ whole genome shotgun (WGS) entry which is preliminary data.</text>
</comment>
<organism evidence="1">
    <name type="scientific">marine sediment metagenome</name>
    <dbReference type="NCBI Taxonomy" id="412755"/>
    <lineage>
        <taxon>unclassified sequences</taxon>
        <taxon>metagenomes</taxon>
        <taxon>ecological metagenomes</taxon>
    </lineage>
</organism>
<evidence type="ECO:0000313" key="1">
    <source>
        <dbReference type="EMBL" id="GAH86869.1"/>
    </source>
</evidence>
<accession>X1K9F3</accession>
<name>X1K9F3_9ZZZZ</name>
<protein>
    <submittedName>
        <fullName evidence="1">Uncharacterized protein</fullName>
    </submittedName>
</protein>
<gene>
    <name evidence="1" type="ORF">S03H2_61864</name>
</gene>
<dbReference type="AlphaFoldDB" id="X1K9F3"/>